<dbReference type="AlphaFoldDB" id="A0A8T4ITK1"/>
<dbReference type="InterPro" id="IPR050411">
    <property type="entry name" value="AlphaKG_dependent_hydroxylases"/>
</dbReference>
<comment type="caution">
    <text evidence="6">The sequence shown here is derived from an EMBL/GenBank/DDBJ whole genome shotgun (WGS) entry which is preliminary data.</text>
</comment>
<keyword evidence="4" id="KW-0045">Antibiotic biosynthesis</keyword>
<comment type="cofactor">
    <cofactor evidence="1">
        <name>Fe(2+)</name>
        <dbReference type="ChEBI" id="CHEBI:29033"/>
    </cofactor>
</comment>
<dbReference type="EMBL" id="JAGSMN010000479">
    <property type="protein sequence ID" value="MBR7675429.1"/>
    <property type="molecule type" value="Genomic_DNA"/>
</dbReference>
<evidence type="ECO:0000256" key="3">
    <source>
        <dbReference type="ARBA" id="ARBA00023004"/>
    </source>
</evidence>
<keyword evidence="6" id="KW-0223">Dioxygenase</keyword>
<keyword evidence="2" id="KW-0560">Oxidoreductase</keyword>
<feature type="domain" description="TauD/TfdA-like" evidence="5">
    <location>
        <begin position="29"/>
        <end position="221"/>
    </location>
</feature>
<dbReference type="InterPro" id="IPR003819">
    <property type="entry name" value="TauD/TfdA-like"/>
</dbReference>
<evidence type="ECO:0000313" key="6">
    <source>
        <dbReference type="EMBL" id="MBR7675429.1"/>
    </source>
</evidence>
<dbReference type="SUPFAM" id="SSF51197">
    <property type="entry name" value="Clavaminate synthase-like"/>
    <property type="match status" value="1"/>
</dbReference>
<evidence type="ECO:0000256" key="1">
    <source>
        <dbReference type="ARBA" id="ARBA00001954"/>
    </source>
</evidence>
<dbReference type="Proteomes" id="UP000675554">
    <property type="component" value="Unassembled WGS sequence"/>
</dbReference>
<dbReference type="Gene3D" id="3.60.130.10">
    <property type="entry name" value="Clavaminate synthase-like"/>
    <property type="match status" value="1"/>
</dbReference>
<organism evidence="6 7">
    <name type="scientific">Streptomyces daliensis</name>
    <dbReference type="NCBI Taxonomy" id="299421"/>
    <lineage>
        <taxon>Bacteria</taxon>
        <taxon>Bacillati</taxon>
        <taxon>Actinomycetota</taxon>
        <taxon>Actinomycetes</taxon>
        <taxon>Kitasatosporales</taxon>
        <taxon>Streptomycetaceae</taxon>
        <taxon>Streptomyces</taxon>
    </lineage>
</organism>
<dbReference type="PANTHER" id="PTHR10696:SF56">
    <property type="entry name" value="TAUD_TFDA-LIKE DOMAIN-CONTAINING PROTEIN"/>
    <property type="match status" value="1"/>
</dbReference>
<dbReference type="PANTHER" id="PTHR10696">
    <property type="entry name" value="GAMMA-BUTYROBETAINE HYDROXYLASE-RELATED"/>
    <property type="match status" value="1"/>
</dbReference>
<accession>A0A8T4ITK1</accession>
<evidence type="ECO:0000259" key="5">
    <source>
        <dbReference type="Pfam" id="PF02668"/>
    </source>
</evidence>
<evidence type="ECO:0000313" key="7">
    <source>
        <dbReference type="Proteomes" id="UP000675554"/>
    </source>
</evidence>
<dbReference type="GO" id="GO:0017000">
    <property type="term" value="P:antibiotic biosynthetic process"/>
    <property type="evidence" value="ECO:0007669"/>
    <property type="project" value="UniProtKB-KW"/>
</dbReference>
<dbReference type="InterPro" id="IPR042098">
    <property type="entry name" value="TauD-like_sf"/>
</dbReference>
<keyword evidence="3" id="KW-0408">Iron</keyword>
<dbReference type="Pfam" id="PF02668">
    <property type="entry name" value="TauD"/>
    <property type="match status" value="1"/>
</dbReference>
<sequence length="244" mass="27710">MKITDRSGTPLARDDVMSALEKDGIVHIFEASREDFMDQLSPLLKIFPHPHATGDGWTLIHPHHEPGKTADEKGFTSAALPPHTDRGLLNQPPSILFFLLLRCPSSGGDALLVDTAKVYRSVSIEELPKLQHELWLESVRYRIRQNLFTVDDGFCISRYRIDHIAAPIPFSRRTEDLLRELQKAAAHPTQIEMLPGQGYLIHNHRFLHGRTRFTGSRLGVRLLATVADTSAHQWMNRGFAIRQW</sequence>
<dbReference type="GO" id="GO:0051213">
    <property type="term" value="F:dioxygenase activity"/>
    <property type="evidence" value="ECO:0007669"/>
    <property type="project" value="UniProtKB-KW"/>
</dbReference>
<reference evidence="6" key="1">
    <citation type="submission" date="2021-04" db="EMBL/GenBank/DDBJ databases">
        <title>Sequencing of actinobacteria type strains.</title>
        <authorList>
            <person name="Nguyen G.-S."/>
            <person name="Wentzel A."/>
        </authorList>
    </citation>
    <scope>NUCLEOTIDE SEQUENCE</scope>
    <source>
        <strain evidence="6">DSM 42095</strain>
    </source>
</reference>
<proteinExistence type="predicted"/>
<evidence type="ECO:0000256" key="2">
    <source>
        <dbReference type="ARBA" id="ARBA00023002"/>
    </source>
</evidence>
<keyword evidence="7" id="KW-1185">Reference proteome</keyword>
<evidence type="ECO:0000256" key="4">
    <source>
        <dbReference type="ARBA" id="ARBA00023194"/>
    </source>
</evidence>
<protein>
    <submittedName>
        <fullName evidence="6">TauD/TfdA family dioxygenase</fullName>
    </submittedName>
</protein>
<gene>
    <name evidence="6" type="ORF">KDA82_20895</name>
</gene>
<name>A0A8T4ITK1_9ACTN</name>